<evidence type="ECO:0000313" key="10">
    <source>
        <dbReference type="Proteomes" id="UP000009311"/>
    </source>
</evidence>
<evidence type="ECO:0000256" key="6">
    <source>
        <dbReference type="ARBA" id="ARBA00023136"/>
    </source>
</evidence>
<dbReference type="PANTHER" id="PTHR43652">
    <property type="entry name" value="BASIC AMINO ACID ANTIPORTER YFCC-RELATED"/>
    <property type="match status" value="1"/>
</dbReference>
<sequence length="424" mass="45302">MSSMWIAIIILLMVIGCFISGKVSLSITGSLVLVSLLIFNVLPPERVFAGFTNTSVVLFAAMFVVGAVIQKTSILTATTKYIGRFKDKPQILILITSIIATLLSICTSGTIATVILLPILIGICDETGFPRSKILWPLATIAWFSAGAWFLGTGALNMSWSSVMMNLGAKSALNINDFLFIRLPFIIVMILYLTFIAPKLLPNIENTKLSESHTKDSSQAQALTPVKNKIAITIILATIILMILSTYIHIQAYVIAMVGALLLVISGTLTNQEALKAINLNIIFLVASMLSLADALSYTGAGKMIGNLLAKSIGGISNPFLIMGIFFCVSFIVAQFIGSLPTVTIFIPLITLACLKMGLDPRGAVLAVTCSAGAGFLTPIGSAMHAYVMEPGGYSLKDYIKAGWPLAVILIIMGAIVPQLMYPL</sequence>
<dbReference type="STRING" id="1423790.BN53_00035"/>
<evidence type="ECO:0000259" key="8">
    <source>
        <dbReference type="Pfam" id="PF03600"/>
    </source>
</evidence>
<dbReference type="PANTHER" id="PTHR43652:SF2">
    <property type="entry name" value="BASIC AMINO ACID ANTIPORTER YFCC-RELATED"/>
    <property type="match status" value="1"/>
</dbReference>
<dbReference type="GO" id="GO:0055085">
    <property type="term" value="P:transmembrane transport"/>
    <property type="evidence" value="ECO:0007669"/>
    <property type="project" value="InterPro"/>
</dbReference>
<dbReference type="GO" id="GO:0005886">
    <property type="term" value="C:plasma membrane"/>
    <property type="evidence" value="ECO:0007669"/>
    <property type="project" value="TreeGrafter"/>
</dbReference>
<accession>I7JXD2</accession>
<comment type="caution">
    <text evidence="9">The sequence shown here is derived from an EMBL/GenBank/DDBJ whole genome shotgun (WGS) entry which is preliminary data.</text>
</comment>
<keyword evidence="4" id="KW-0677">Repeat</keyword>
<keyword evidence="5 7" id="KW-1133">Transmembrane helix</keyword>
<dbReference type="InterPro" id="IPR051679">
    <property type="entry name" value="DASS-Related_Transporters"/>
</dbReference>
<feature type="transmembrane region" description="Helical" evidence="7">
    <location>
        <begin position="282"/>
        <end position="301"/>
    </location>
</feature>
<keyword evidence="10" id="KW-1185">Reference proteome</keyword>
<keyword evidence="3 7" id="KW-0812">Transmembrane</keyword>
<keyword evidence="2" id="KW-0813">Transport</keyword>
<evidence type="ECO:0000256" key="2">
    <source>
        <dbReference type="ARBA" id="ARBA00022448"/>
    </source>
</evidence>
<evidence type="ECO:0000256" key="4">
    <source>
        <dbReference type="ARBA" id="ARBA00022737"/>
    </source>
</evidence>
<dbReference type="eggNOG" id="COG1055">
    <property type="taxonomic scope" value="Bacteria"/>
</dbReference>
<evidence type="ECO:0000256" key="7">
    <source>
        <dbReference type="SAM" id="Phobius"/>
    </source>
</evidence>
<dbReference type="EMBL" id="CAKD01000005">
    <property type="protein sequence ID" value="CCI84510.1"/>
    <property type="molecule type" value="Genomic_DNA"/>
</dbReference>
<dbReference type="AlphaFoldDB" id="I7JXD2"/>
<evidence type="ECO:0000256" key="1">
    <source>
        <dbReference type="ARBA" id="ARBA00004141"/>
    </source>
</evidence>
<dbReference type="OrthoDB" id="9765532at2"/>
<feature type="transmembrane region" description="Helical" evidence="7">
    <location>
        <begin position="180"/>
        <end position="201"/>
    </location>
</feature>
<evidence type="ECO:0000256" key="3">
    <source>
        <dbReference type="ARBA" id="ARBA00022692"/>
    </source>
</evidence>
<evidence type="ECO:0000256" key="5">
    <source>
        <dbReference type="ARBA" id="ARBA00022989"/>
    </source>
</evidence>
<dbReference type="Pfam" id="PF03600">
    <property type="entry name" value="CitMHS"/>
    <property type="match status" value="1"/>
</dbReference>
<name>I7JXD2_9LACO</name>
<protein>
    <recommendedName>
        <fullName evidence="8">Citrate transporter-like domain-containing protein</fullName>
    </recommendedName>
</protein>
<feature type="transmembrane region" description="Helical" evidence="7">
    <location>
        <begin position="135"/>
        <end position="160"/>
    </location>
</feature>
<dbReference type="PATRIC" id="fig|1423790.3.peg.1569"/>
<dbReference type="Proteomes" id="UP000009311">
    <property type="component" value="Unassembled WGS sequence"/>
</dbReference>
<comment type="subcellular location">
    <subcellularLocation>
        <location evidence="1">Membrane</location>
        <topology evidence="1">Multi-pass membrane protein</topology>
    </subcellularLocation>
</comment>
<gene>
    <name evidence="9" type="ORF">BN53_00035</name>
</gene>
<feature type="transmembrane region" description="Helical" evidence="7">
    <location>
        <begin position="90"/>
        <end position="123"/>
    </location>
</feature>
<evidence type="ECO:0000313" key="9">
    <source>
        <dbReference type="EMBL" id="CCI84510.1"/>
    </source>
</evidence>
<organism evidence="9 10">
    <name type="scientific">Lactobacillus pasteurii DSM 23907 = CRBIP 24.76</name>
    <dbReference type="NCBI Taxonomy" id="1423790"/>
    <lineage>
        <taxon>Bacteria</taxon>
        <taxon>Bacillati</taxon>
        <taxon>Bacillota</taxon>
        <taxon>Bacilli</taxon>
        <taxon>Lactobacillales</taxon>
        <taxon>Lactobacillaceae</taxon>
        <taxon>Lactobacillus</taxon>
    </lineage>
</organism>
<keyword evidence="6 7" id="KW-0472">Membrane</keyword>
<proteinExistence type="predicted"/>
<dbReference type="InterPro" id="IPR004680">
    <property type="entry name" value="Cit_transptr-like_dom"/>
</dbReference>
<feature type="transmembrane region" description="Helical" evidence="7">
    <location>
        <begin position="6"/>
        <end position="39"/>
    </location>
</feature>
<feature type="transmembrane region" description="Helical" evidence="7">
    <location>
        <begin position="364"/>
        <end position="382"/>
    </location>
</feature>
<feature type="transmembrane region" description="Helical" evidence="7">
    <location>
        <begin position="51"/>
        <end position="70"/>
    </location>
</feature>
<feature type="domain" description="Citrate transporter-like" evidence="8">
    <location>
        <begin position="17"/>
        <end position="368"/>
    </location>
</feature>
<feature type="transmembrane region" description="Helical" evidence="7">
    <location>
        <begin position="222"/>
        <end position="244"/>
    </location>
</feature>
<dbReference type="RefSeq" id="WP_009559061.1">
    <property type="nucleotide sequence ID" value="NZ_AYZN01000005.1"/>
</dbReference>
<reference evidence="9 10" key="1">
    <citation type="submission" date="2012-06" db="EMBL/GenBank/DDBJ databases">
        <title>Draft Genome Sequence of Lactobacillus pasteurii CRBIP 24.76T.</title>
        <authorList>
            <person name="Cousin S."/>
            <person name="Bouchier C."/>
            <person name="Loux V."/>
            <person name="Ma L."/>
            <person name="Creno S."/>
            <person name="Bizet C."/>
            <person name="Clermont D."/>
        </authorList>
    </citation>
    <scope>NUCLEOTIDE SEQUENCE [LARGE SCALE GENOMIC DNA]</scope>
    <source>
        <strain evidence="10">CRBIP 24.76T</strain>
    </source>
</reference>
<feature type="transmembrane region" description="Helical" evidence="7">
    <location>
        <begin position="321"/>
        <end position="352"/>
    </location>
</feature>
<feature type="transmembrane region" description="Helical" evidence="7">
    <location>
        <begin position="402"/>
        <end position="422"/>
    </location>
</feature>